<evidence type="ECO:0000256" key="4">
    <source>
        <dbReference type="SAM" id="MobiDB-lite"/>
    </source>
</evidence>
<comment type="similarity">
    <text evidence="1">Belongs to the FSIP1 family.</text>
</comment>
<evidence type="ECO:0000313" key="6">
    <source>
        <dbReference type="Proteomes" id="UP000694549"/>
    </source>
</evidence>
<dbReference type="PANTHER" id="PTHR22012">
    <property type="entry name" value="FIBROUS SHEATH INTERACTING PROTEIN 1"/>
    <property type="match status" value="1"/>
</dbReference>
<sequence>MSISLFHIYNIVKGIFFFFPGCVSNSDSGDDSTETQTSKFCEPSQGKTTDSSKLEDSEETEGDPQIQVAIRKMKKLDTVLAKKHFKESTIKKQGKEMRTKLWKELQSDNSTGSHEEIENTKLFLNLISSWQDTADYSSEIETNEFHQAEKTQNKSKNNQDFIKKNIELAKDSGNQIAMLEGERKRLSELLKDTEDGSELQDLEDDESVWLAPGEGYTPEPMEFHHLNEIDIKLQILLSDGDFSAISGSYSKSPSQIYQESLVYANRTLEAVPGEKVLRDNKEHRDQQNRLKEIDHQLKSLQGNFTEEKTGLSEEQLKTLLEECMQPQRTISNVTMPKSQESLSCGLSPPCYTSQDSTLHSTSTLSKMLVEDHIVGTLTAQEKAGLEDKSLYVSAESEIPGYYISKALADSHLSKDSLAQTEEPDDLEGLQKMRDKSIKEGYFMSRALNTKRLKKPSFLGEPLYCISMNNEPSTEADILSIPVQTKGDYTKIGS</sequence>
<proteinExistence type="inferred from homology"/>
<dbReference type="Ensembl" id="ENSAZOT00000025396.1">
    <property type="protein sequence ID" value="ENSAZOP00000023662.1"/>
    <property type="gene ID" value="ENSAZOG00000015265.1"/>
</dbReference>
<evidence type="ECO:0000256" key="3">
    <source>
        <dbReference type="ARBA" id="ARBA00023054"/>
    </source>
</evidence>
<keyword evidence="3" id="KW-0175">Coiled coil</keyword>
<dbReference type="AlphaFoldDB" id="A0A8B9VN43"/>
<keyword evidence="6" id="KW-1185">Reference proteome</keyword>
<dbReference type="InterPro" id="IPR026246">
    <property type="entry name" value="Fsip1"/>
</dbReference>
<feature type="region of interest" description="Disordered" evidence="4">
    <location>
        <begin position="28"/>
        <end position="64"/>
    </location>
</feature>
<dbReference type="Pfam" id="PF15554">
    <property type="entry name" value="FSIP1"/>
    <property type="match status" value="2"/>
</dbReference>
<dbReference type="PRINTS" id="PR02075">
    <property type="entry name" value="FIBSHEATHIP1"/>
</dbReference>
<dbReference type="PANTHER" id="PTHR22012:SF2">
    <property type="entry name" value="FIBROUS SHEATH-INTERACTING PROTEIN 1"/>
    <property type="match status" value="1"/>
</dbReference>
<evidence type="ECO:0000313" key="5">
    <source>
        <dbReference type="Ensembl" id="ENSAZOP00000023662.1"/>
    </source>
</evidence>
<feature type="compositionally biased region" description="Polar residues" evidence="4">
    <location>
        <begin position="34"/>
        <end position="49"/>
    </location>
</feature>
<protein>
    <recommendedName>
        <fullName evidence="2">Fibrous sheath-interacting protein 1</fullName>
    </recommendedName>
</protein>
<evidence type="ECO:0000256" key="2">
    <source>
        <dbReference type="ARBA" id="ARBA00019480"/>
    </source>
</evidence>
<reference evidence="5" key="1">
    <citation type="submission" date="2025-08" db="UniProtKB">
        <authorList>
            <consortium name="Ensembl"/>
        </authorList>
    </citation>
    <scope>IDENTIFICATION</scope>
</reference>
<organism evidence="5 6">
    <name type="scientific">Anas zonorhyncha</name>
    <name type="common">Eastern spot-billed duck</name>
    <dbReference type="NCBI Taxonomy" id="75864"/>
    <lineage>
        <taxon>Eukaryota</taxon>
        <taxon>Metazoa</taxon>
        <taxon>Chordata</taxon>
        <taxon>Craniata</taxon>
        <taxon>Vertebrata</taxon>
        <taxon>Euteleostomi</taxon>
        <taxon>Archelosauria</taxon>
        <taxon>Archosauria</taxon>
        <taxon>Dinosauria</taxon>
        <taxon>Saurischia</taxon>
        <taxon>Theropoda</taxon>
        <taxon>Coelurosauria</taxon>
        <taxon>Aves</taxon>
        <taxon>Neognathae</taxon>
        <taxon>Galloanserae</taxon>
        <taxon>Anseriformes</taxon>
        <taxon>Anatidae</taxon>
        <taxon>Anatinae</taxon>
        <taxon>Anas</taxon>
    </lineage>
</organism>
<name>A0A8B9VN43_9AVES</name>
<dbReference type="Proteomes" id="UP000694549">
    <property type="component" value="Unplaced"/>
</dbReference>
<reference evidence="5" key="2">
    <citation type="submission" date="2025-09" db="UniProtKB">
        <authorList>
            <consortium name="Ensembl"/>
        </authorList>
    </citation>
    <scope>IDENTIFICATION</scope>
</reference>
<accession>A0A8B9VN43</accession>
<evidence type="ECO:0000256" key="1">
    <source>
        <dbReference type="ARBA" id="ARBA00010495"/>
    </source>
</evidence>